<protein>
    <submittedName>
        <fullName evidence="3">Uncharacterized protein</fullName>
    </submittedName>
</protein>
<organism evidence="4">
    <name type="scientific">Caenorhabditis remanei</name>
    <name type="common">Caenorhabditis vulgaris</name>
    <dbReference type="NCBI Taxonomy" id="31234"/>
    <lineage>
        <taxon>Eukaryota</taxon>
        <taxon>Metazoa</taxon>
        <taxon>Ecdysozoa</taxon>
        <taxon>Nematoda</taxon>
        <taxon>Chromadorea</taxon>
        <taxon>Rhabditida</taxon>
        <taxon>Rhabditina</taxon>
        <taxon>Rhabditomorpha</taxon>
        <taxon>Rhabditoidea</taxon>
        <taxon>Rhabditidae</taxon>
        <taxon>Peloderinae</taxon>
        <taxon>Caenorhabditis</taxon>
    </lineage>
</organism>
<feature type="compositionally biased region" description="Low complexity" evidence="2">
    <location>
        <begin position="1"/>
        <end position="12"/>
    </location>
</feature>
<dbReference type="AlphaFoldDB" id="E3MDK7"/>
<dbReference type="GeneID" id="9817712"/>
<dbReference type="EMBL" id="DS268437">
    <property type="protein sequence ID" value="EFO99079.1"/>
    <property type="molecule type" value="Genomic_DNA"/>
</dbReference>
<keyword evidence="4" id="KW-1185">Reference proteome</keyword>
<feature type="coiled-coil region" evidence="1">
    <location>
        <begin position="207"/>
        <end position="278"/>
    </location>
</feature>
<gene>
    <name evidence="3" type="ORF">CRE_17926</name>
</gene>
<dbReference type="Proteomes" id="UP000008281">
    <property type="component" value="Unassembled WGS sequence"/>
</dbReference>
<proteinExistence type="predicted"/>
<keyword evidence="1" id="KW-0175">Coiled coil</keyword>
<feature type="region of interest" description="Disordered" evidence="2">
    <location>
        <begin position="1"/>
        <end position="21"/>
    </location>
</feature>
<dbReference type="KEGG" id="crq:GCK72_008093"/>
<dbReference type="PANTHER" id="PTHR21566">
    <property type="entry name" value="CILIA- AND FLAGELLA-ASSOCIATED PROTEIN 251-LIKE-RELATED-RELATED"/>
    <property type="match status" value="1"/>
</dbReference>
<evidence type="ECO:0000313" key="3">
    <source>
        <dbReference type="EMBL" id="EFO99079.1"/>
    </source>
</evidence>
<dbReference type="PANTHER" id="PTHR21566:SF7">
    <property type="entry name" value="DUF4455 DOMAIN-CONTAINING PROTEIN-RELATED"/>
    <property type="match status" value="1"/>
</dbReference>
<evidence type="ECO:0000313" key="4">
    <source>
        <dbReference type="Proteomes" id="UP000008281"/>
    </source>
</evidence>
<dbReference type="InParanoid" id="E3MDK7"/>
<reference evidence="3" key="1">
    <citation type="submission" date="2007-07" db="EMBL/GenBank/DDBJ databases">
        <title>PCAP assembly of the Caenorhabditis remanei genome.</title>
        <authorList>
            <consortium name="The Caenorhabditis remanei Sequencing Consortium"/>
            <person name="Wilson R.K."/>
        </authorList>
    </citation>
    <scope>NUCLEOTIDE SEQUENCE [LARGE SCALE GENOMIC DNA]</scope>
    <source>
        <strain evidence="3">PB4641</strain>
    </source>
</reference>
<sequence>MFSWLSSKSSSSGPPATNDMKKVDQLVRKIEMYFDRQHDRLTYPTDRELTNRKQYLTDRISTLDWKQVEIVQDLIFILDSKETRYASMPIQKKTFKKPSYSNCNDEDVLYSDVKKNFARPSPTKLSTLPFEYTSPLYNSNFSSQNTNSKYVPTVGCYNSSIPKRASSQISDDSPLFSFDLPLKPSNELAEFNQKENILRKYDHEHSQKQFEQELKSLELKSRENKLEMDKNADEREKLEISEFNEKRNKQKEEHEKEIRKRKREMENFQRETKRLQDEYKSEWRANTSVFIDCVLMKQKFEEKEEEWAIWLKTLRKAVDNSRLRFAIFESNIEILDMGVEDYESLLINELNYLHSSTLSVYDVAYDHWATVKQLFNRFPDKVFLGILCNNLVDTCNRIYTVLIQIDNYKINKASLYHVQQAFISLNNMEIPNTTQLREQAQRENSYTLKTGKDPLVYERKSTVKIEEMS</sequence>
<dbReference type="HOGENOM" id="CLU_582966_0_0_1"/>
<dbReference type="InterPro" id="IPR007883">
    <property type="entry name" value="DUF713"/>
</dbReference>
<name>E3MDK7_CAERE</name>
<evidence type="ECO:0000256" key="2">
    <source>
        <dbReference type="SAM" id="MobiDB-lite"/>
    </source>
</evidence>
<evidence type="ECO:0000256" key="1">
    <source>
        <dbReference type="SAM" id="Coils"/>
    </source>
</evidence>
<accession>E3MDK7</accession>
<dbReference type="CTD" id="9817712"/>
<dbReference type="RefSeq" id="XP_003105671.2">
    <property type="nucleotide sequence ID" value="XM_003105623.2"/>
</dbReference>
<dbReference type="Pfam" id="PF05218">
    <property type="entry name" value="DUF713"/>
    <property type="match status" value="1"/>
</dbReference>